<dbReference type="AlphaFoldDB" id="A0A1M6L0P3"/>
<sequence>MDFKNEFKRIMENAVELSLATSVDNVPNVRILTFCYDEQKEGVAYIATYNQSPKTAEFAKNNKVAFTTIPVGPDAVRVTNASIQKSELTVHDLKDNFIRKFPGFQATYDYAGPMMDIYEIHFNEAFVIVGFNNTDKISL</sequence>
<dbReference type="Gene3D" id="2.30.110.10">
    <property type="entry name" value="Electron Transport, Fmn-binding Protein, Chain A"/>
    <property type="match status" value="1"/>
</dbReference>
<evidence type="ECO:0000313" key="2">
    <source>
        <dbReference type="EMBL" id="SHJ64747.1"/>
    </source>
</evidence>
<dbReference type="OrthoDB" id="2146997at2"/>
<dbReference type="SUPFAM" id="SSF50475">
    <property type="entry name" value="FMN-binding split barrel"/>
    <property type="match status" value="1"/>
</dbReference>
<dbReference type="RefSeq" id="WP_073272814.1">
    <property type="nucleotide sequence ID" value="NZ_FRAC01000006.1"/>
</dbReference>
<organism evidence="2 3">
    <name type="scientific">Anaerocolumna jejuensis DSM 15929</name>
    <dbReference type="NCBI Taxonomy" id="1121322"/>
    <lineage>
        <taxon>Bacteria</taxon>
        <taxon>Bacillati</taxon>
        <taxon>Bacillota</taxon>
        <taxon>Clostridia</taxon>
        <taxon>Lachnospirales</taxon>
        <taxon>Lachnospiraceae</taxon>
        <taxon>Anaerocolumna</taxon>
    </lineage>
</organism>
<protein>
    <submittedName>
        <fullName evidence="2">Pyridoxamine 5'-phosphate oxidase</fullName>
    </submittedName>
</protein>
<dbReference type="Proteomes" id="UP000184386">
    <property type="component" value="Unassembled WGS sequence"/>
</dbReference>
<proteinExistence type="predicted"/>
<feature type="domain" description="Pyridoxamine 5'-phosphate oxidase-like" evidence="1">
    <location>
        <begin position="11"/>
        <end position="131"/>
    </location>
</feature>
<dbReference type="InterPro" id="IPR055196">
    <property type="entry name" value="Putative_PNPOx_2"/>
</dbReference>
<reference evidence="2 3" key="1">
    <citation type="submission" date="2016-11" db="EMBL/GenBank/DDBJ databases">
        <authorList>
            <person name="Jaros S."/>
            <person name="Januszkiewicz K."/>
            <person name="Wedrychowicz H."/>
        </authorList>
    </citation>
    <scope>NUCLEOTIDE SEQUENCE [LARGE SCALE GENOMIC DNA]</scope>
    <source>
        <strain evidence="2 3">DSM 15929</strain>
    </source>
</reference>
<evidence type="ECO:0000259" key="1">
    <source>
        <dbReference type="Pfam" id="PF22696"/>
    </source>
</evidence>
<accession>A0A1M6L0P3</accession>
<keyword evidence="3" id="KW-1185">Reference proteome</keyword>
<dbReference type="EMBL" id="FRAC01000006">
    <property type="protein sequence ID" value="SHJ64747.1"/>
    <property type="molecule type" value="Genomic_DNA"/>
</dbReference>
<name>A0A1M6L0P3_9FIRM</name>
<dbReference type="STRING" id="1121322.SAMN02745136_00650"/>
<evidence type="ECO:0000313" key="3">
    <source>
        <dbReference type="Proteomes" id="UP000184386"/>
    </source>
</evidence>
<dbReference type="Pfam" id="PF22696">
    <property type="entry name" value="Putative_PNPOx_2"/>
    <property type="match status" value="1"/>
</dbReference>
<gene>
    <name evidence="2" type="ORF">SAMN02745136_00650</name>
</gene>
<dbReference type="InterPro" id="IPR012349">
    <property type="entry name" value="Split_barrel_FMN-bd"/>
</dbReference>